<protein>
    <submittedName>
        <fullName evidence="6">L domain-like protein</fullName>
    </submittedName>
</protein>
<dbReference type="STRING" id="1754191.A0A1Y1V6V1"/>
<dbReference type="PANTHER" id="PTHR48060:SF21">
    <property type="entry name" value="L DOMAIN-LIKE PROTEIN"/>
    <property type="match status" value="1"/>
</dbReference>
<dbReference type="SUPFAM" id="SSF52058">
    <property type="entry name" value="L domain-like"/>
    <property type="match status" value="1"/>
</dbReference>
<dbReference type="EMBL" id="MCFH01000026">
    <property type="protein sequence ID" value="ORX48693.1"/>
    <property type="molecule type" value="Genomic_DNA"/>
</dbReference>
<dbReference type="GO" id="GO:0016020">
    <property type="term" value="C:membrane"/>
    <property type="evidence" value="ECO:0007669"/>
    <property type="project" value="UniProtKB-SubCell"/>
</dbReference>
<dbReference type="InterPro" id="IPR013210">
    <property type="entry name" value="LRR_N_plant-typ"/>
</dbReference>
<dbReference type="InterPro" id="IPR032675">
    <property type="entry name" value="LRR_dom_sf"/>
</dbReference>
<dbReference type="Gene3D" id="3.80.10.10">
    <property type="entry name" value="Ribonuclease Inhibitor"/>
    <property type="match status" value="1"/>
</dbReference>
<sequence>MKFNRNIKSLIQRLAVLYYVNTILKTVQSVNVQKTNCDYLKSIYKELDISTNWNDNTNDCCKLKGIQCNPDFNIIRIDLSKSKIKGKLSENIGFLTNLQFIKLDNNEIYGNIPQNIGELVNLEELILNKNNLSGTIPKTLGSLKKLKELNLGDNGLYDYIPDALGSLSSINKLYLENNLLEGSIPTSLSYLNNLEHM</sequence>
<dbReference type="Proteomes" id="UP000193719">
    <property type="component" value="Unassembled WGS sequence"/>
</dbReference>
<reference evidence="6 7" key="1">
    <citation type="submission" date="2016-08" db="EMBL/GenBank/DDBJ databases">
        <title>Genomes of anaerobic fungi encode conserved fungal cellulosomes for biomass hydrolysis.</title>
        <authorList>
            <consortium name="DOE Joint Genome Institute"/>
            <person name="Haitjema C.H."/>
            <person name="Gilmore S.P."/>
            <person name="Henske J.K."/>
            <person name="Solomon K.V."/>
            <person name="De Groot R."/>
            <person name="Kuo A."/>
            <person name="Mondo S.J."/>
            <person name="Salamov A.A."/>
            <person name="Labutti K."/>
            <person name="Zhao Z."/>
            <person name="Chiniquy J."/>
            <person name="Barry K."/>
            <person name="Brewer H.M."/>
            <person name="Purvine S.O."/>
            <person name="Wright A.T."/>
            <person name="Boxma B."/>
            <person name="Van Alen T."/>
            <person name="Hackstein J.H."/>
            <person name="Baker S.E."/>
            <person name="Grigoriev I.V."/>
            <person name="O'Malley M.A."/>
        </authorList>
    </citation>
    <scope>NUCLEOTIDE SEQUENCE [LARGE SCALE GENOMIC DNA]</scope>
    <source>
        <strain evidence="7">finn</strain>
    </source>
</reference>
<comment type="caution">
    <text evidence="6">The sequence shown here is derived from an EMBL/GenBank/DDBJ whole genome shotgun (WGS) entry which is preliminary data.</text>
</comment>
<feature type="domain" description="Leucine-rich repeat-containing N-terminal plant-type" evidence="5">
    <location>
        <begin position="47"/>
        <end position="69"/>
    </location>
</feature>
<dbReference type="Pfam" id="PF13855">
    <property type="entry name" value="LRR_8"/>
    <property type="match status" value="1"/>
</dbReference>
<keyword evidence="4" id="KW-0472">Membrane</keyword>
<evidence type="ECO:0000256" key="2">
    <source>
        <dbReference type="ARBA" id="ARBA00022729"/>
    </source>
</evidence>
<name>A0A1Y1V6V1_9FUNG</name>
<dbReference type="AlphaFoldDB" id="A0A1Y1V6V1"/>
<evidence type="ECO:0000256" key="4">
    <source>
        <dbReference type="ARBA" id="ARBA00023136"/>
    </source>
</evidence>
<dbReference type="Pfam" id="PF08263">
    <property type="entry name" value="LRRNT_2"/>
    <property type="match status" value="1"/>
</dbReference>
<gene>
    <name evidence="6" type="ORF">BCR36DRAFT_292912</name>
</gene>
<keyword evidence="3" id="KW-0677">Repeat</keyword>
<dbReference type="InterPro" id="IPR053211">
    <property type="entry name" value="DNA_repair-toleration"/>
</dbReference>
<organism evidence="6 7">
    <name type="scientific">Piromyces finnis</name>
    <dbReference type="NCBI Taxonomy" id="1754191"/>
    <lineage>
        <taxon>Eukaryota</taxon>
        <taxon>Fungi</taxon>
        <taxon>Fungi incertae sedis</taxon>
        <taxon>Chytridiomycota</taxon>
        <taxon>Chytridiomycota incertae sedis</taxon>
        <taxon>Neocallimastigomycetes</taxon>
        <taxon>Neocallimastigales</taxon>
        <taxon>Neocallimastigaceae</taxon>
        <taxon>Piromyces</taxon>
    </lineage>
</organism>
<comment type="subcellular location">
    <subcellularLocation>
        <location evidence="1">Membrane</location>
    </subcellularLocation>
</comment>
<evidence type="ECO:0000256" key="3">
    <source>
        <dbReference type="ARBA" id="ARBA00022737"/>
    </source>
</evidence>
<evidence type="ECO:0000256" key="1">
    <source>
        <dbReference type="ARBA" id="ARBA00004370"/>
    </source>
</evidence>
<keyword evidence="2" id="KW-0732">Signal</keyword>
<reference evidence="6 7" key="2">
    <citation type="submission" date="2016-08" db="EMBL/GenBank/DDBJ databases">
        <title>Pervasive Adenine N6-methylation of Active Genes in Fungi.</title>
        <authorList>
            <consortium name="DOE Joint Genome Institute"/>
            <person name="Mondo S.J."/>
            <person name="Dannebaum R.O."/>
            <person name="Kuo R.C."/>
            <person name="Labutti K."/>
            <person name="Haridas S."/>
            <person name="Kuo A."/>
            <person name="Salamov A."/>
            <person name="Ahrendt S.R."/>
            <person name="Lipzen A."/>
            <person name="Sullivan W."/>
            <person name="Andreopoulos W.B."/>
            <person name="Clum A."/>
            <person name="Lindquist E."/>
            <person name="Daum C."/>
            <person name="Ramamoorthy G.K."/>
            <person name="Gryganskyi A."/>
            <person name="Culley D."/>
            <person name="Magnuson J.K."/>
            <person name="James T.Y."/>
            <person name="O'Malley M.A."/>
            <person name="Stajich J.E."/>
            <person name="Spatafora J.W."/>
            <person name="Visel A."/>
            <person name="Grigoriev I.V."/>
        </authorList>
    </citation>
    <scope>NUCLEOTIDE SEQUENCE [LARGE SCALE GENOMIC DNA]</scope>
    <source>
        <strain evidence="7">finn</strain>
    </source>
</reference>
<dbReference type="PANTHER" id="PTHR48060">
    <property type="entry name" value="DNA DAMAGE-REPAIR/TOLERATION PROTEIN DRT100"/>
    <property type="match status" value="1"/>
</dbReference>
<keyword evidence="7" id="KW-1185">Reference proteome</keyword>
<evidence type="ECO:0000259" key="5">
    <source>
        <dbReference type="Pfam" id="PF08263"/>
    </source>
</evidence>
<dbReference type="OrthoDB" id="676979at2759"/>
<dbReference type="InterPro" id="IPR001611">
    <property type="entry name" value="Leu-rich_rpt"/>
</dbReference>
<dbReference type="Pfam" id="PF00560">
    <property type="entry name" value="LRR_1"/>
    <property type="match status" value="1"/>
</dbReference>
<proteinExistence type="predicted"/>
<evidence type="ECO:0000313" key="7">
    <source>
        <dbReference type="Proteomes" id="UP000193719"/>
    </source>
</evidence>
<evidence type="ECO:0000313" key="6">
    <source>
        <dbReference type="EMBL" id="ORX48693.1"/>
    </source>
</evidence>
<dbReference type="FunFam" id="3.80.10.10:FF:000400">
    <property type="entry name" value="Nuclear pore complex protein NUP107"/>
    <property type="match status" value="1"/>
</dbReference>
<accession>A0A1Y1V6V1</accession>